<protein>
    <submittedName>
        <fullName evidence="1">Superoxide dismutase (Ni)</fullName>
    </submittedName>
</protein>
<dbReference type="Gene3D" id="1.20.120.400">
    <property type="entry name" value="Nickel-containing superoxide dismutase"/>
    <property type="match status" value="1"/>
</dbReference>
<organism evidence="1 2">
    <name type="scientific">Malaciobacter pacificus</name>
    <dbReference type="NCBI Taxonomy" id="1080223"/>
    <lineage>
        <taxon>Bacteria</taxon>
        <taxon>Pseudomonadati</taxon>
        <taxon>Campylobacterota</taxon>
        <taxon>Epsilonproteobacteria</taxon>
        <taxon>Campylobacterales</taxon>
        <taxon>Arcobacteraceae</taxon>
        <taxon>Malaciobacter</taxon>
    </lineage>
</organism>
<dbReference type="Proteomes" id="UP000322726">
    <property type="component" value="Chromosome"/>
</dbReference>
<reference evidence="2" key="2">
    <citation type="submission" date="2019-09" db="EMBL/GenBank/DDBJ databases">
        <title>Complete genome sequencing of four Arcobacter species reveals a diverse suite of mobile elements.</title>
        <authorList>
            <person name="On S.L.W."/>
            <person name="Miller W.G."/>
            <person name="Biggs P."/>
            <person name="Cornelius A."/>
            <person name="Vandamme P."/>
        </authorList>
    </citation>
    <scope>NUCLEOTIDE SEQUENCE [LARGE SCALE GENOMIC DNA]</scope>
    <source>
        <strain evidence="2">LMG 26638</strain>
    </source>
</reference>
<dbReference type="KEGG" id="apai:APAC_1219"/>
<dbReference type="InterPro" id="IPR014123">
    <property type="entry name" value="Superoxide_dismutase_Ni-type"/>
</dbReference>
<dbReference type="Pfam" id="PF09055">
    <property type="entry name" value="Sod_Ni"/>
    <property type="match status" value="1"/>
</dbReference>
<dbReference type="NCBIfam" id="TIGR02753">
    <property type="entry name" value="sodN"/>
    <property type="match status" value="1"/>
</dbReference>
<proteinExistence type="predicted"/>
<reference evidence="1 2" key="3">
    <citation type="submission" date="2019-09" db="EMBL/GenBank/DDBJ databases">
        <title>Taxonomic note: a critical rebuttal of the proposed division of the genus Arcobacter into six genera, emended descriptions of Arcobacter anaerophilus and the genus Arcobacter, and an assessment of genus-level boundaries for Epsilonproteobacteria using in silico genomic comparator tools.</title>
        <authorList>
            <person name="On S.L.W."/>
            <person name="Miller W.G."/>
            <person name="Biggs P."/>
            <person name="Cornelius A."/>
            <person name="Vandamme P."/>
        </authorList>
    </citation>
    <scope>NUCLEOTIDE SEQUENCE [LARGE SCALE GENOMIC DNA]</scope>
    <source>
        <strain evidence="1 2">LMG 26638</strain>
    </source>
</reference>
<dbReference type="InterPro" id="IPR036502">
    <property type="entry name" value="NiSOD_sf"/>
</dbReference>
<accession>A0A5C2H7Y8</accession>
<reference evidence="1 2" key="1">
    <citation type="submission" date="2019-09" db="EMBL/GenBank/DDBJ databases">
        <title>Complete genome sequencing of four Arcobacter species reveals a diverse suite of mobile elements.</title>
        <authorList>
            <person name="Miller W.G."/>
            <person name="Yee E."/>
            <person name="Bono J.L."/>
        </authorList>
    </citation>
    <scope>NUCLEOTIDE SEQUENCE [LARGE SCALE GENOMIC DNA]</scope>
    <source>
        <strain evidence="1 2">LMG 26638</strain>
    </source>
</reference>
<dbReference type="AlphaFoldDB" id="A0A5C2H7Y8"/>
<evidence type="ECO:0000313" key="2">
    <source>
        <dbReference type="Proteomes" id="UP000322726"/>
    </source>
</evidence>
<dbReference type="EMBL" id="CP035928">
    <property type="protein sequence ID" value="QEP34338.1"/>
    <property type="molecule type" value="Genomic_DNA"/>
</dbReference>
<dbReference type="OrthoDB" id="9790847at2"/>
<sequence length="155" mass="17775">MKNLFKIDTVKAHCDVPCGIYDPIVAQIAALSVIRMVDLMEGLEKSDSLEYINTISRHVAVKEEEAEKVKHEIRIIWGDFIKPPQIEKYPEIHTIVHNIMMLGSANRQHVSREKAVELLKEVNKFAEIFWAVKEKETKRVKAAYAPNEEIVVPVL</sequence>
<gene>
    <name evidence="1" type="primary">sodN</name>
    <name evidence="1" type="ORF">APAC_1219</name>
</gene>
<dbReference type="GO" id="GO:0004784">
    <property type="term" value="F:superoxide dismutase activity"/>
    <property type="evidence" value="ECO:0007669"/>
    <property type="project" value="InterPro"/>
</dbReference>
<dbReference type="RefSeq" id="WP_130233278.1">
    <property type="nucleotide sequence ID" value="NZ_BMEF01000008.1"/>
</dbReference>
<evidence type="ECO:0000313" key="1">
    <source>
        <dbReference type="EMBL" id="QEP34338.1"/>
    </source>
</evidence>
<name>A0A5C2H7Y8_9BACT</name>
<dbReference type="GO" id="GO:0016151">
    <property type="term" value="F:nickel cation binding"/>
    <property type="evidence" value="ECO:0007669"/>
    <property type="project" value="InterPro"/>
</dbReference>
<keyword evidence="2" id="KW-1185">Reference proteome</keyword>
<dbReference type="SUPFAM" id="SSF109770">
    <property type="entry name" value="Nickel-containing superoxide dismutase, NiSOD"/>
    <property type="match status" value="1"/>
</dbReference>